<dbReference type="EMBL" id="QXCT01000001">
    <property type="protein sequence ID" value="MDW9252535.1"/>
    <property type="molecule type" value="Genomic_DNA"/>
</dbReference>
<proteinExistence type="predicted"/>
<comment type="caution">
    <text evidence="1">The sequence shown here is derived from an EMBL/GenBank/DDBJ whole genome shotgun (WGS) entry which is preliminary data.</text>
</comment>
<gene>
    <name evidence="1" type="ORF">C7S16_5765</name>
</gene>
<dbReference type="AlphaFoldDB" id="A0AAW9CNJ0"/>
<reference evidence="1" key="1">
    <citation type="submission" date="2018-08" db="EMBL/GenBank/DDBJ databases">
        <title>Identification of Burkholderia cepacia strains that express a Burkholderia pseudomallei-like capsular polysaccharide.</title>
        <authorList>
            <person name="Burtnick M.N."/>
            <person name="Vongsouvath M."/>
            <person name="Newton P."/>
            <person name="Wuthiekanun V."/>
            <person name="Limmathurotsakul D."/>
            <person name="Brett P.J."/>
            <person name="Chantratita N."/>
            <person name="Dance D.A."/>
        </authorList>
    </citation>
    <scope>NUCLEOTIDE SEQUENCE</scope>
    <source>
        <strain evidence="1">SBXCC001</strain>
    </source>
</reference>
<name>A0AAW9CNJ0_BURTH</name>
<sequence length="53" mass="5513">MKGTFQSADSRCARCAVMGDACGGGAASCAAREANATTHSGFQSYRRRFAPSH</sequence>
<protein>
    <submittedName>
        <fullName evidence="1">Uncharacterized protein</fullName>
    </submittedName>
</protein>
<evidence type="ECO:0000313" key="2">
    <source>
        <dbReference type="Proteomes" id="UP001272137"/>
    </source>
</evidence>
<accession>A0AAW9CNJ0</accession>
<dbReference type="Proteomes" id="UP001272137">
    <property type="component" value="Unassembled WGS sequence"/>
</dbReference>
<organism evidence="1 2">
    <name type="scientific">Burkholderia thailandensis</name>
    <dbReference type="NCBI Taxonomy" id="57975"/>
    <lineage>
        <taxon>Bacteria</taxon>
        <taxon>Pseudomonadati</taxon>
        <taxon>Pseudomonadota</taxon>
        <taxon>Betaproteobacteria</taxon>
        <taxon>Burkholderiales</taxon>
        <taxon>Burkholderiaceae</taxon>
        <taxon>Burkholderia</taxon>
        <taxon>pseudomallei group</taxon>
    </lineage>
</organism>
<evidence type="ECO:0000313" key="1">
    <source>
        <dbReference type="EMBL" id="MDW9252535.1"/>
    </source>
</evidence>